<comment type="function">
    <text evidence="9">Probable molecular chaperone assisting protein biosynthesis and transport in the endoplasmic reticulum. Required for the proper biosynthesis and transport of pulmonary surfactant-associated protein A/SP-A, pulmonary surfactant-associated protein D/SP-D and the lipid transporter ABCA3. By regulating both the proper expression and the degradation through the endoplasmic reticulum-associated protein degradation pathway of these proteins plays a crucial role in pulmonary surfactant homeostasis. Has an anti-fibrotic activity by negatively regulating the secretion of type I and type III collagens. This calcium-binding protein also transiently associates with immature PCSK6 and regulates its secretion.</text>
</comment>
<dbReference type="PANTHER" id="PTHR10827">
    <property type="entry name" value="RETICULOCALBIN"/>
    <property type="match status" value="1"/>
</dbReference>
<evidence type="ECO:0000256" key="8">
    <source>
        <dbReference type="ARBA" id="ARBA00023186"/>
    </source>
</evidence>
<keyword evidence="4" id="KW-0677">Repeat</keyword>
<organism evidence="14 15">
    <name type="scientific">Calicophoron daubneyi</name>
    <name type="common">Rumen fluke</name>
    <name type="synonym">Paramphistomum daubneyi</name>
    <dbReference type="NCBI Taxonomy" id="300641"/>
    <lineage>
        <taxon>Eukaryota</taxon>
        <taxon>Metazoa</taxon>
        <taxon>Spiralia</taxon>
        <taxon>Lophotrochozoa</taxon>
        <taxon>Platyhelminthes</taxon>
        <taxon>Trematoda</taxon>
        <taxon>Digenea</taxon>
        <taxon>Plagiorchiida</taxon>
        <taxon>Pronocephalata</taxon>
        <taxon>Paramphistomoidea</taxon>
        <taxon>Paramphistomidae</taxon>
        <taxon>Calicophoron</taxon>
    </lineage>
</organism>
<dbReference type="Gene3D" id="1.10.238.10">
    <property type="entry name" value="EF-hand"/>
    <property type="match status" value="3"/>
</dbReference>
<feature type="domain" description="EF-hand" evidence="13">
    <location>
        <begin position="116"/>
        <end position="151"/>
    </location>
</feature>
<evidence type="ECO:0000256" key="4">
    <source>
        <dbReference type="ARBA" id="ARBA00022737"/>
    </source>
</evidence>
<dbReference type="Pfam" id="PF13202">
    <property type="entry name" value="EF-hand_5"/>
    <property type="match status" value="2"/>
</dbReference>
<evidence type="ECO:0000313" key="14">
    <source>
        <dbReference type="EMBL" id="CAL5141616.1"/>
    </source>
</evidence>
<keyword evidence="6" id="KW-0106">Calcium</keyword>
<keyword evidence="5" id="KW-0256">Endoplasmic reticulum</keyword>
<name>A0AAV2TZR8_CALDB</name>
<keyword evidence="8" id="KW-0143">Chaperone</keyword>
<feature type="chain" id="PRO_5043595624" description="Reticulocalbin-3" evidence="12">
    <location>
        <begin position="23"/>
        <end position="325"/>
    </location>
</feature>
<dbReference type="SMART" id="SM00054">
    <property type="entry name" value="EFh"/>
    <property type="match status" value="3"/>
</dbReference>
<dbReference type="InterPro" id="IPR018247">
    <property type="entry name" value="EF_Hand_1_Ca_BS"/>
</dbReference>
<evidence type="ECO:0000256" key="3">
    <source>
        <dbReference type="ARBA" id="ARBA00022729"/>
    </source>
</evidence>
<keyword evidence="2" id="KW-0479">Metal-binding</keyword>
<dbReference type="EMBL" id="CAXLJL010000911">
    <property type="protein sequence ID" value="CAL5141616.1"/>
    <property type="molecule type" value="Genomic_DNA"/>
</dbReference>
<comment type="subunit">
    <text evidence="10">Interacts with PCSK6 (immature form including the propeptide); probably involved in the maturation and the secretion of PCSK6.</text>
</comment>
<accession>A0AAV2TZR8</accession>
<dbReference type="Pfam" id="PF13499">
    <property type="entry name" value="EF-hand_7"/>
    <property type="match status" value="1"/>
</dbReference>
<dbReference type="PROSITE" id="PS00018">
    <property type="entry name" value="EF_HAND_1"/>
    <property type="match status" value="5"/>
</dbReference>
<reference evidence="14" key="1">
    <citation type="submission" date="2024-06" db="EMBL/GenBank/DDBJ databases">
        <authorList>
            <person name="Liu X."/>
            <person name="Lenzi L."/>
            <person name="Haldenby T S."/>
            <person name="Uol C."/>
        </authorList>
    </citation>
    <scope>NUCLEOTIDE SEQUENCE</scope>
</reference>
<dbReference type="GO" id="GO:0015031">
    <property type="term" value="P:protein transport"/>
    <property type="evidence" value="ECO:0007669"/>
    <property type="project" value="UniProtKB-ARBA"/>
</dbReference>
<evidence type="ECO:0000256" key="2">
    <source>
        <dbReference type="ARBA" id="ARBA00022723"/>
    </source>
</evidence>
<evidence type="ECO:0000256" key="7">
    <source>
        <dbReference type="ARBA" id="ARBA00023180"/>
    </source>
</evidence>
<evidence type="ECO:0000256" key="10">
    <source>
        <dbReference type="ARBA" id="ARBA00063143"/>
    </source>
</evidence>
<dbReference type="GO" id="GO:0005788">
    <property type="term" value="C:endoplasmic reticulum lumen"/>
    <property type="evidence" value="ECO:0007669"/>
    <property type="project" value="UniProtKB-SubCell"/>
</dbReference>
<dbReference type="InterPro" id="IPR011992">
    <property type="entry name" value="EF-hand-dom_pair"/>
</dbReference>
<proteinExistence type="predicted"/>
<evidence type="ECO:0000313" key="15">
    <source>
        <dbReference type="Proteomes" id="UP001497525"/>
    </source>
</evidence>
<keyword evidence="7" id="KW-0325">Glycoprotein</keyword>
<dbReference type="FunFam" id="1.10.238.10:FF:000104">
    <property type="entry name" value="calumenin isoform X1"/>
    <property type="match status" value="1"/>
</dbReference>
<dbReference type="Proteomes" id="UP001497525">
    <property type="component" value="Unassembled WGS sequence"/>
</dbReference>
<evidence type="ECO:0000256" key="11">
    <source>
        <dbReference type="ARBA" id="ARBA00072696"/>
    </source>
</evidence>
<feature type="signal peptide" evidence="12">
    <location>
        <begin position="1"/>
        <end position="22"/>
    </location>
</feature>
<dbReference type="InterPro" id="IPR002048">
    <property type="entry name" value="EF_hand_dom"/>
</dbReference>
<dbReference type="Pfam" id="PF13405">
    <property type="entry name" value="EF-hand_6"/>
    <property type="match status" value="1"/>
</dbReference>
<evidence type="ECO:0000256" key="9">
    <source>
        <dbReference type="ARBA" id="ARBA00056975"/>
    </source>
</evidence>
<gene>
    <name evidence="14" type="ORF">CDAUBV1_LOCUS16895</name>
</gene>
<dbReference type="PROSITE" id="PS50222">
    <property type="entry name" value="EF_HAND_2"/>
    <property type="match status" value="3"/>
</dbReference>
<protein>
    <recommendedName>
        <fullName evidence="11">Reticulocalbin-3</fullName>
    </recommendedName>
</protein>
<evidence type="ECO:0000256" key="5">
    <source>
        <dbReference type="ARBA" id="ARBA00022824"/>
    </source>
</evidence>
<evidence type="ECO:0000256" key="1">
    <source>
        <dbReference type="ARBA" id="ARBA00004319"/>
    </source>
</evidence>
<dbReference type="GO" id="GO:0005509">
    <property type="term" value="F:calcium ion binding"/>
    <property type="evidence" value="ECO:0007669"/>
    <property type="project" value="InterPro"/>
</dbReference>
<evidence type="ECO:0000256" key="6">
    <source>
        <dbReference type="ARBA" id="ARBA00022837"/>
    </source>
</evidence>
<dbReference type="AlphaFoldDB" id="A0AAV2TZR8"/>
<feature type="domain" description="EF-hand" evidence="13">
    <location>
        <begin position="80"/>
        <end position="115"/>
    </location>
</feature>
<sequence length="325" mass="37515">MSSMKVIIVCFVLLMRFGLITAKTEQSSNFGRGYHPDLPDIPVHSEHYDSEGNHDVTFDHELISGSHEDAETFKELEPEEAKARLSNLIEKMDTNKDGKIDKEELTEWIFSSLINLDLEDVRARLKDNDMNGDGVVTWDEYTSKTYGYSEAELKKLREEMGNETKTFLNTIEEEYLRFSCADLDKDGKLNETEYAAFEHPNNYRHMAPYEVIHTLRGYDKNKDGAIDEKEYMGDSELSGAQLQMERENFKKYDKDGDGKLDREEMASWVAPGFRVTAASETNHLFSVTDKNNDNILTKEEILNQHEMWVGSEATDYGRRLQRDEL</sequence>
<dbReference type="PANTHER" id="PTHR10827:SF95">
    <property type="entry name" value="LD34388P"/>
    <property type="match status" value="1"/>
</dbReference>
<evidence type="ECO:0000256" key="12">
    <source>
        <dbReference type="SAM" id="SignalP"/>
    </source>
</evidence>
<feature type="domain" description="EF-hand" evidence="13">
    <location>
        <begin position="240"/>
        <end position="275"/>
    </location>
</feature>
<evidence type="ECO:0000259" key="13">
    <source>
        <dbReference type="PROSITE" id="PS50222"/>
    </source>
</evidence>
<keyword evidence="3 12" id="KW-0732">Signal</keyword>
<comment type="subcellular location">
    <subcellularLocation>
        <location evidence="1">Endoplasmic reticulum lumen</location>
    </subcellularLocation>
</comment>
<comment type="caution">
    <text evidence="14">The sequence shown here is derived from an EMBL/GenBank/DDBJ whole genome shotgun (WGS) entry which is preliminary data.</text>
</comment>
<dbReference type="SUPFAM" id="SSF47473">
    <property type="entry name" value="EF-hand"/>
    <property type="match status" value="2"/>
</dbReference>